<protein>
    <submittedName>
        <fullName evidence="2">Uncharacterized protein</fullName>
    </submittedName>
</protein>
<feature type="compositionally biased region" description="Polar residues" evidence="1">
    <location>
        <begin position="1"/>
        <end position="16"/>
    </location>
</feature>
<feature type="compositionally biased region" description="Polar residues" evidence="1">
    <location>
        <begin position="23"/>
        <end position="47"/>
    </location>
</feature>
<gene>
    <name evidence="2" type="ORF">MEUPH1_LOCUS21649</name>
</gene>
<proteinExistence type="predicted"/>
<evidence type="ECO:0000313" key="2">
    <source>
        <dbReference type="EMBL" id="CAI6367145.1"/>
    </source>
</evidence>
<comment type="caution">
    <text evidence="2">The sequence shown here is derived from an EMBL/GenBank/DDBJ whole genome shotgun (WGS) entry which is preliminary data.</text>
</comment>
<evidence type="ECO:0000313" key="3">
    <source>
        <dbReference type="Proteomes" id="UP001160148"/>
    </source>
</evidence>
<evidence type="ECO:0000256" key="1">
    <source>
        <dbReference type="SAM" id="MobiDB-lite"/>
    </source>
</evidence>
<reference evidence="2 3" key="1">
    <citation type="submission" date="2023-01" db="EMBL/GenBank/DDBJ databases">
        <authorList>
            <person name="Whitehead M."/>
        </authorList>
    </citation>
    <scope>NUCLEOTIDE SEQUENCE [LARGE SCALE GENOMIC DNA]</scope>
</reference>
<sequence length="111" mass="12563">MNNRRPSESTSQTSSGVKHRNQWDSTTYSNGPNDNRSFTKQQNWEINRNNQVVQKRIYAAMTKPRRPVSTFIKPAGKSSAANNQSLKAKEILKANQKMAIRIKNAKSTIGK</sequence>
<feature type="region of interest" description="Disordered" evidence="1">
    <location>
        <begin position="1"/>
        <end position="47"/>
    </location>
</feature>
<accession>A0AAV0XFB2</accession>
<dbReference type="Proteomes" id="UP001160148">
    <property type="component" value="Unassembled WGS sequence"/>
</dbReference>
<keyword evidence="3" id="KW-1185">Reference proteome</keyword>
<name>A0AAV0XFB2_9HEMI</name>
<organism evidence="2 3">
    <name type="scientific">Macrosiphum euphorbiae</name>
    <name type="common">potato aphid</name>
    <dbReference type="NCBI Taxonomy" id="13131"/>
    <lineage>
        <taxon>Eukaryota</taxon>
        <taxon>Metazoa</taxon>
        <taxon>Ecdysozoa</taxon>
        <taxon>Arthropoda</taxon>
        <taxon>Hexapoda</taxon>
        <taxon>Insecta</taxon>
        <taxon>Pterygota</taxon>
        <taxon>Neoptera</taxon>
        <taxon>Paraneoptera</taxon>
        <taxon>Hemiptera</taxon>
        <taxon>Sternorrhyncha</taxon>
        <taxon>Aphidomorpha</taxon>
        <taxon>Aphidoidea</taxon>
        <taxon>Aphididae</taxon>
        <taxon>Macrosiphini</taxon>
        <taxon>Macrosiphum</taxon>
    </lineage>
</organism>
<dbReference type="AlphaFoldDB" id="A0AAV0XFB2"/>
<dbReference type="EMBL" id="CARXXK010000004">
    <property type="protein sequence ID" value="CAI6367145.1"/>
    <property type="molecule type" value="Genomic_DNA"/>
</dbReference>